<protein>
    <submittedName>
        <fullName evidence="2">Ribbon-helix-helix protein, CopG family</fullName>
    </submittedName>
</protein>
<dbReference type="CDD" id="cd22231">
    <property type="entry name" value="RHH_NikR_HicB-like"/>
    <property type="match status" value="1"/>
</dbReference>
<reference evidence="2" key="1">
    <citation type="journal article" date="2020" name="mSystems">
        <title>Genome- and Community-Level Interaction Insights into Carbon Utilization and Element Cycling Functions of Hydrothermarchaeota in Hydrothermal Sediment.</title>
        <authorList>
            <person name="Zhou Z."/>
            <person name="Liu Y."/>
            <person name="Xu W."/>
            <person name="Pan J."/>
            <person name="Luo Z.H."/>
            <person name="Li M."/>
        </authorList>
    </citation>
    <scope>NUCLEOTIDE SEQUENCE [LARGE SCALE GENOMIC DNA]</scope>
    <source>
        <strain evidence="2">SpSt-1116</strain>
    </source>
</reference>
<dbReference type="GO" id="GO:0006355">
    <property type="term" value="P:regulation of DNA-templated transcription"/>
    <property type="evidence" value="ECO:0007669"/>
    <property type="project" value="InterPro"/>
</dbReference>
<sequence length="60" mass="6923">MKRTITIKLPEEILESLDELIAMGVYRNRSEAIRSAVEELIKRDLLFPGIIRKRVGEKIA</sequence>
<dbReference type="InterPro" id="IPR013321">
    <property type="entry name" value="Arc_rbn_hlx_hlx"/>
</dbReference>
<accession>A0A7J3ZMJ7</accession>
<dbReference type="Gene3D" id="1.10.1220.10">
    <property type="entry name" value="Met repressor-like"/>
    <property type="match status" value="1"/>
</dbReference>
<comment type="caution">
    <text evidence="2">The sequence shown here is derived from an EMBL/GenBank/DDBJ whole genome shotgun (WGS) entry which is preliminary data.</text>
</comment>
<dbReference type="AlphaFoldDB" id="A0A7J3ZMJ7"/>
<dbReference type="PANTHER" id="PTHR36215:SF1">
    <property type="entry name" value="BLL4998 PROTEIN"/>
    <property type="match status" value="1"/>
</dbReference>
<dbReference type="EMBL" id="DRZC01000062">
    <property type="protein sequence ID" value="HHQ80660.1"/>
    <property type="molecule type" value="Genomic_DNA"/>
</dbReference>
<name>A0A7J3ZMJ7_9CREN</name>
<dbReference type="InterPro" id="IPR002145">
    <property type="entry name" value="CopG"/>
</dbReference>
<organism evidence="2">
    <name type="scientific">Fervidicoccus fontis</name>
    <dbReference type="NCBI Taxonomy" id="683846"/>
    <lineage>
        <taxon>Archaea</taxon>
        <taxon>Thermoproteota</taxon>
        <taxon>Thermoprotei</taxon>
        <taxon>Fervidicoccales</taxon>
        <taxon>Fervidicoccaceae</taxon>
        <taxon>Fervidicoccus</taxon>
    </lineage>
</organism>
<feature type="domain" description="Ribbon-helix-helix protein CopG" evidence="1">
    <location>
        <begin position="4"/>
        <end position="43"/>
    </location>
</feature>
<dbReference type="InterPro" id="IPR010985">
    <property type="entry name" value="Ribbon_hlx_hlx"/>
</dbReference>
<evidence type="ECO:0000259" key="1">
    <source>
        <dbReference type="Pfam" id="PF01402"/>
    </source>
</evidence>
<dbReference type="Pfam" id="PF01402">
    <property type="entry name" value="RHH_1"/>
    <property type="match status" value="1"/>
</dbReference>
<evidence type="ECO:0000313" key="2">
    <source>
        <dbReference type="EMBL" id="HHQ80660.1"/>
    </source>
</evidence>
<dbReference type="PANTHER" id="PTHR36215">
    <property type="entry name" value="BLL4998 PROTEIN"/>
    <property type="match status" value="1"/>
</dbReference>
<gene>
    <name evidence="2" type="ORF">ENM78_04340</name>
</gene>
<dbReference type="SUPFAM" id="SSF47598">
    <property type="entry name" value="Ribbon-helix-helix"/>
    <property type="match status" value="1"/>
</dbReference>
<proteinExistence type="predicted"/>